<keyword evidence="13" id="KW-1185">Reference proteome</keyword>
<comment type="catalytic activity">
    <reaction evidence="10">
        <text>L-serine = pyruvate + NH4(+)</text>
        <dbReference type="Rhea" id="RHEA:19169"/>
        <dbReference type="ChEBI" id="CHEBI:15361"/>
        <dbReference type="ChEBI" id="CHEBI:28938"/>
        <dbReference type="ChEBI" id="CHEBI:33384"/>
        <dbReference type="EC" id="4.3.1.17"/>
    </reaction>
</comment>
<dbReference type="InterPro" id="IPR001926">
    <property type="entry name" value="TrpB-like_PALP"/>
</dbReference>
<evidence type="ECO:0000256" key="9">
    <source>
        <dbReference type="ARBA" id="ARBA00023239"/>
    </source>
</evidence>
<accession>A0A3M7ME15</accession>
<evidence type="ECO:0000256" key="3">
    <source>
        <dbReference type="ARBA" id="ARBA00004742"/>
    </source>
</evidence>
<evidence type="ECO:0000313" key="13">
    <source>
        <dbReference type="Proteomes" id="UP000265663"/>
    </source>
</evidence>
<dbReference type="EMBL" id="KE747833">
    <property type="protein sequence ID" value="RMZ72745.1"/>
    <property type="molecule type" value="Genomic_DNA"/>
</dbReference>
<dbReference type="OrthoDB" id="7773036at2759"/>
<comment type="similarity">
    <text evidence="4">Belongs to the serine/threonine dehydratase family.</text>
</comment>
<dbReference type="GO" id="GO:0009097">
    <property type="term" value="P:isoleucine biosynthetic process"/>
    <property type="evidence" value="ECO:0007669"/>
    <property type="project" value="TreeGrafter"/>
</dbReference>
<keyword evidence="8" id="KW-0663">Pyridoxal phosphate</keyword>
<name>A0A3M7ME15_9PLEO</name>
<evidence type="ECO:0000256" key="10">
    <source>
        <dbReference type="ARBA" id="ARBA00049406"/>
    </source>
</evidence>
<dbReference type="AlphaFoldDB" id="A0A3M7ME15"/>
<evidence type="ECO:0000313" key="12">
    <source>
        <dbReference type="EMBL" id="RMZ72745.1"/>
    </source>
</evidence>
<gene>
    <name evidence="12" type="ORF">GMOD_00007769</name>
</gene>
<dbReference type="InterPro" id="IPR050147">
    <property type="entry name" value="Ser/Thr_Dehydratase"/>
</dbReference>
<dbReference type="GO" id="GO:0005737">
    <property type="term" value="C:cytoplasm"/>
    <property type="evidence" value="ECO:0007669"/>
    <property type="project" value="UniProtKB-SubCell"/>
</dbReference>
<dbReference type="GO" id="GO:0003941">
    <property type="term" value="F:L-serine ammonia-lyase activity"/>
    <property type="evidence" value="ECO:0007669"/>
    <property type="project" value="UniProtKB-EC"/>
</dbReference>
<evidence type="ECO:0000256" key="7">
    <source>
        <dbReference type="ARBA" id="ARBA00022490"/>
    </source>
</evidence>
<keyword evidence="9" id="KW-0456">Lyase</keyword>
<organism evidence="12 13">
    <name type="scientific">Pyrenophora seminiperda CCB06</name>
    <dbReference type="NCBI Taxonomy" id="1302712"/>
    <lineage>
        <taxon>Eukaryota</taxon>
        <taxon>Fungi</taxon>
        <taxon>Dikarya</taxon>
        <taxon>Ascomycota</taxon>
        <taxon>Pezizomycotina</taxon>
        <taxon>Dothideomycetes</taxon>
        <taxon>Pleosporomycetidae</taxon>
        <taxon>Pleosporales</taxon>
        <taxon>Pleosporineae</taxon>
        <taxon>Pleosporaceae</taxon>
        <taxon>Pyrenophora</taxon>
    </lineage>
</organism>
<dbReference type="InterPro" id="IPR036052">
    <property type="entry name" value="TrpB-like_PALP_sf"/>
</dbReference>
<dbReference type="GO" id="GO:0006567">
    <property type="term" value="P:L-threonine catabolic process"/>
    <property type="evidence" value="ECO:0007669"/>
    <property type="project" value="TreeGrafter"/>
</dbReference>
<dbReference type="GO" id="GO:0006094">
    <property type="term" value="P:gluconeogenesis"/>
    <property type="evidence" value="ECO:0007669"/>
    <property type="project" value="UniProtKB-KW"/>
</dbReference>
<evidence type="ECO:0000256" key="5">
    <source>
        <dbReference type="ARBA" id="ARBA00012093"/>
    </source>
</evidence>
<comment type="subcellular location">
    <subcellularLocation>
        <location evidence="2">Cytoplasm</location>
    </subcellularLocation>
</comment>
<sequence length="427" mass="46292">MTVKKCYAQVEPQQNPWVQTPLRESYALSEAAGCLAQHKTVSRLGNSKSQKQNFPQTGESPALWIVQVTVNMPISALRKTLTLVRGIGNYIVRRLEELPQGSRPHIYASSGGNAGLAAVHSARVLNLLCTVVVPTTTPSLMVAKLRAAGAYNVIQHGAAWKDADTYLREHVMPYAQTLTIYCPPFDHPDIWEGNSTCMHEIAAQLPGTEPDVLICSVGGGGLINGMCQAMDSLSMSKTTILAMETAGAESLNAALQANELITLPKITSKAISLGCNRVTDATFTYGQRSNVRSIVLSDGEAAMGCWRLADDERIMVELACGINVALCYDGRLEKALGRPVRPEDKVVIVLCGGSNVTSKMLCDWRNEYAYIEEETEERRKNDSALGSETQSETGSVKDVDIAVAVKDIASGYSKPFVVEEMEVGYVE</sequence>
<dbReference type="GO" id="GO:0006565">
    <property type="term" value="P:L-serine catabolic process"/>
    <property type="evidence" value="ECO:0007669"/>
    <property type="project" value="TreeGrafter"/>
</dbReference>
<dbReference type="Gene3D" id="3.40.50.1100">
    <property type="match status" value="2"/>
</dbReference>
<proteinExistence type="inferred from homology"/>
<dbReference type="GO" id="GO:0004794">
    <property type="term" value="F:threonine deaminase activity"/>
    <property type="evidence" value="ECO:0007669"/>
    <property type="project" value="TreeGrafter"/>
</dbReference>
<comment type="cofactor">
    <cofactor evidence="1">
        <name>pyridoxal 5'-phosphate</name>
        <dbReference type="ChEBI" id="CHEBI:597326"/>
    </cofactor>
</comment>
<evidence type="ECO:0000256" key="6">
    <source>
        <dbReference type="ARBA" id="ARBA00022432"/>
    </source>
</evidence>
<dbReference type="PANTHER" id="PTHR48078">
    <property type="entry name" value="THREONINE DEHYDRATASE, MITOCHONDRIAL-RELATED"/>
    <property type="match status" value="1"/>
</dbReference>
<keyword evidence="7" id="KW-0963">Cytoplasm</keyword>
<evidence type="ECO:0000256" key="1">
    <source>
        <dbReference type="ARBA" id="ARBA00001933"/>
    </source>
</evidence>
<protein>
    <recommendedName>
        <fullName evidence="5">L-serine ammonia-lyase</fullName>
        <ecNumber evidence="5">4.3.1.17</ecNumber>
    </recommendedName>
</protein>
<reference evidence="12 13" key="1">
    <citation type="journal article" date="2014" name="PLoS ONE">
        <title>De novo Genome Assembly of the Fungal Plant Pathogen Pyrenophora semeniperda.</title>
        <authorList>
            <person name="Soliai M.M."/>
            <person name="Meyer S.E."/>
            <person name="Udall J.A."/>
            <person name="Elzinga D.E."/>
            <person name="Hermansen R.A."/>
            <person name="Bodily P.M."/>
            <person name="Hart A.A."/>
            <person name="Coleman C.E."/>
        </authorList>
    </citation>
    <scope>NUCLEOTIDE SEQUENCE [LARGE SCALE GENOMIC DNA]</scope>
    <source>
        <strain evidence="12 13">CCB06</strain>
        <tissue evidence="12">Mycelium</tissue>
    </source>
</reference>
<evidence type="ECO:0000256" key="8">
    <source>
        <dbReference type="ARBA" id="ARBA00022898"/>
    </source>
</evidence>
<dbReference type="PANTHER" id="PTHR48078:SF2">
    <property type="entry name" value="CATABOLIC L-SERINE_THREONINE DEHYDRATASE"/>
    <property type="match status" value="1"/>
</dbReference>
<dbReference type="SUPFAM" id="SSF53686">
    <property type="entry name" value="Tryptophan synthase beta subunit-like PLP-dependent enzymes"/>
    <property type="match status" value="1"/>
</dbReference>
<evidence type="ECO:0000256" key="4">
    <source>
        <dbReference type="ARBA" id="ARBA00010869"/>
    </source>
</evidence>
<dbReference type="Proteomes" id="UP000265663">
    <property type="component" value="Unassembled WGS sequence"/>
</dbReference>
<dbReference type="FunFam" id="3.40.50.1100:FF:000040">
    <property type="entry name" value="L-serine dehydratase, putative"/>
    <property type="match status" value="1"/>
</dbReference>
<keyword evidence="6" id="KW-0312">Gluconeogenesis</keyword>
<comment type="pathway">
    <text evidence="3">Carbohydrate biosynthesis; gluconeogenesis.</text>
</comment>
<feature type="domain" description="Tryptophan synthase beta chain-like PALP" evidence="11">
    <location>
        <begin position="90"/>
        <end position="352"/>
    </location>
</feature>
<evidence type="ECO:0000256" key="2">
    <source>
        <dbReference type="ARBA" id="ARBA00004496"/>
    </source>
</evidence>
<evidence type="ECO:0000259" key="11">
    <source>
        <dbReference type="Pfam" id="PF00291"/>
    </source>
</evidence>
<dbReference type="Pfam" id="PF00291">
    <property type="entry name" value="PALP"/>
    <property type="match status" value="1"/>
</dbReference>
<dbReference type="EC" id="4.3.1.17" evidence="5"/>